<dbReference type="InterPro" id="IPR000863">
    <property type="entry name" value="Sulfotransferase_dom"/>
</dbReference>
<dbReference type="Pfam" id="PF00685">
    <property type="entry name" value="Sulfotransfer_1"/>
    <property type="match status" value="1"/>
</dbReference>
<keyword evidence="2" id="KW-0808">Transferase</keyword>
<dbReference type="Proteomes" id="UP001321473">
    <property type="component" value="Unassembled WGS sequence"/>
</dbReference>
<name>A0AAQ4EIQ2_AMBAM</name>
<dbReference type="EMBL" id="JARKHS020015254">
    <property type="protein sequence ID" value="KAK8774592.1"/>
    <property type="molecule type" value="Genomic_DNA"/>
</dbReference>
<evidence type="ECO:0000313" key="4">
    <source>
        <dbReference type="EMBL" id="KAK8774592.1"/>
    </source>
</evidence>
<dbReference type="GO" id="GO:0008146">
    <property type="term" value="F:sulfotransferase activity"/>
    <property type="evidence" value="ECO:0007669"/>
    <property type="project" value="InterPro"/>
</dbReference>
<gene>
    <name evidence="4" type="ORF">V5799_010875</name>
</gene>
<dbReference type="SUPFAM" id="SSF52540">
    <property type="entry name" value="P-loop containing nucleoside triphosphate hydrolases"/>
    <property type="match status" value="1"/>
</dbReference>
<dbReference type="InterPro" id="IPR027417">
    <property type="entry name" value="P-loop_NTPase"/>
</dbReference>
<protein>
    <recommendedName>
        <fullName evidence="3">Sulfotransferase domain-containing protein</fullName>
    </recommendedName>
</protein>
<dbReference type="Gene3D" id="3.40.50.300">
    <property type="entry name" value="P-loop containing nucleotide triphosphate hydrolases"/>
    <property type="match status" value="1"/>
</dbReference>
<evidence type="ECO:0000313" key="5">
    <source>
        <dbReference type="Proteomes" id="UP001321473"/>
    </source>
</evidence>
<dbReference type="PANTHER" id="PTHR11783">
    <property type="entry name" value="SULFOTRANSFERASE SULT"/>
    <property type="match status" value="1"/>
</dbReference>
<evidence type="ECO:0000256" key="1">
    <source>
        <dbReference type="ARBA" id="ARBA00005771"/>
    </source>
</evidence>
<comment type="caution">
    <text evidence="4">The sequence shown here is derived from an EMBL/GenBank/DDBJ whole genome shotgun (WGS) entry which is preliminary data.</text>
</comment>
<feature type="domain" description="Sulfotransferase" evidence="3">
    <location>
        <begin position="36"/>
        <end position="295"/>
    </location>
</feature>
<dbReference type="AlphaFoldDB" id="A0AAQ4EIQ2"/>
<organism evidence="4 5">
    <name type="scientific">Amblyomma americanum</name>
    <name type="common">Lone star tick</name>
    <dbReference type="NCBI Taxonomy" id="6943"/>
    <lineage>
        <taxon>Eukaryota</taxon>
        <taxon>Metazoa</taxon>
        <taxon>Ecdysozoa</taxon>
        <taxon>Arthropoda</taxon>
        <taxon>Chelicerata</taxon>
        <taxon>Arachnida</taxon>
        <taxon>Acari</taxon>
        <taxon>Parasitiformes</taxon>
        <taxon>Ixodida</taxon>
        <taxon>Ixodoidea</taxon>
        <taxon>Ixodidae</taxon>
        <taxon>Amblyomminae</taxon>
        <taxon>Amblyomma</taxon>
    </lineage>
</organism>
<reference evidence="4 5" key="1">
    <citation type="journal article" date="2023" name="Arcadia Sci">
        <title>De novo assembly of a long-read Amblyomma americanum tick genome.</title>
        <authorList>
            <person name="Chou S."/>
            <person name="Poskanzer K.E."/>
            <person name="Rollins M."/>
            <person name="Thuy-Boun P.S."/>
        </authorList>
    </citation>
    <scope>NUCLEOTIDE SEQUENCE [LARGE SCALE GENOMIC DNA]</scope>
    <source>
        <strain evidence="4">F_SG_1</strain>
        <tissue evidence="4">Salivary glands</tissue>
    </source>
</reference>
<accession>A0AAQ4EIQ2</accession>
<keyword evidence="5" id="KW-1185">Reference proteome</keyword>
<sequence>MTKRKPFAQLIDGVPRDPHWNPELSEEALRFRPGKRDLVVTSFPKSGTHWVLYIVELIMRRGQPVSSYEDFTKDMRYLGVFETDSWKSRLPLRLIQTHLPPPKEAASTEGKYIYVARNPWDVAVSLFHMVTNLSVYRFQDGSFDELIDAFLSDDVIGNGNYFDHVVSGYAIKDEPNVLFVTYENLMEDTRGTILKLANFLGDHYARELEEDDQAFRTLLSRCAAERMRDTMIAHLDKNTQPEFQIALDRLKETCKSGHNGDSAKYNLVREARVGGWKKHFTPEQLQRMEAAVKNAEKKSPVMDLWRNIRDDAIAASSAE</sequence>
<proteinExistence type="inferred from homology"/>
<evidence type="ECO:0000256" key="2">
    <source>
        <dbReference type="ARBA" id="ARBA00022679"/>
    </source>
</evidence>
<evidence type="ECO:0000259" key="3">
    <source>
        <dbReference type="Pfam" id="PF00685"/>
    </source>
</evidence>
<comment type="similarity">
    <text evidence="1">Belongs to the sulfotransferase 1 family.</text>
</comment>